<name>A0A3N6N710_9BURK</name>
<sequence>MPFSRPCPGGQNANLCAHRLPRNPPFRLRGKNECRIAPAPRFVDKEVNMKTAFASSLALAISCSIVPAAHADTSLANQIYSAMGNAGVTTSHMFVLTQGGDVTLVGRLPELRQVQLADQAAHSVPGVTSVNNQLTGLGGGRTH</sequence>
<keyword evidence="3" id="KW-1185">Reference proteome</keyword>
<dbReference type="EMBL" id="RQIS01000007">
    <property type="protein sequence ID" value="RQH06541.1"/>
    <property type="molecule type" value="Genomic_DNA"/>
</dbReference>
<dbReference type="PROSITE" id="PS50914">
    <property type="entry name" value="BON"/>
    <property type="match status" value="1"/>
</dbReference>
<dbReference type="Pfam" id="PF04972">
    <property type="entry name" value="BON"/>
    <property type="match status" value="1"/>
</dbReference>
<proteinExistence type="predicted"/>
<protein>
    <submittedName>
        <fullName evidence="2">BON domain-containing protein</fullName>
    </submittedName>
</protein>
<organism evidence="2 3">
    <name type="scientific">Paraburkholderia dinghuensis</name>
    <dbReference type="NCBI Taxonomy" id="2305225"/>
    <lineage>
        <taxon>Bacteria</taxon>
        <taxon>Pseudomonadati</taxon>
        <taxon>Pseudomonadota</taxon>
        <taxon>Betaproteobacteria</taxon>
        <taxon>Burkholderiales</taxon>
        <taxon>Burkholderiaceae</taxon>
        <taxon>Paraburkholderia</taxon>
    </lineage>
</organism>
<reference evidence="2 3" key="1">
    <citation type="submission" date="2018-11" db="EMBL/GenBank/DDBJ databases">
        <title>Paraburkholderia sp. DHOA04, isolated from soil.</title>
        <authorList>
            <person name="Gao Z.-H."/>
            <person name="Qiu L.-H."/>
            <person name="Fu J.-C."/>
        </authorList>
    </citation>
    <scope>NUCLEOTIDE SEQUENCE [LARGE SCALE GENOMIC DNA]</scope>
    <source>
        <strain evidence="2 3">DHOA04</strain>
    </source>
</reference>
<evidence type="ECO:0000313" key="3">
    <source>
        <dbReference type="Proteomes" id="UP000272778"/>
    </source>
</evidence>
<dbReference type="AlphaFoldDB" id="A0A3N6N710"/>
<dbReference type="InterPro" id="IPR007055">
    <property type="entry name" value="BON_dom"/>
</dbReference>
<comment type="caution">
    <text evidence="2">The sequence shown here is derived from an EMBL/GenBank/DDBJ whole genome shotgun (WGS) entry which is preliminary data.</text>
</comment>
<accession>A0A3N6N710</accession>
<dbReference type="Gene3D" id="3.30.1340.30">
    <property type="match status" value="1"/>
</dbReference>
<gene>
    <name evidence="2" type="ORF">D1Y85_11715</name>
</gene>
<evidence type="ECO:0000313" key="2">
    <source>
        <dbReference type="EMBL" id="RQH06541.1"/>
    </source>
</evidence>
<feature type="domain" description="BON" evidence="1">
    <location>
        <begin position="71"/>
        <end position="138"/>
    </location>
</feature>
<dbReference type="Proteomes" id="UP000272778">
    <property type="component" value="Unassembled WGS sequence"/>
</dbReference>
<dbReference type="OrthoDB" id="9132396at2"/>
<evidence type="ECO:0000259" key="1">
    <source>
        <dbReference type="PROSITE" id="PS50914"/>
    </source>
</evidence>